<name>A0A2S2P0N4_SCHGA</name>
<dbReference type="Gene3D" id="3.40.390.10">
    <property type="entry name" value="Collagenase (Catalytic Domain)"/>
    <property type="match status" value="1"/>
</dbReference>
<feature type="domain" description="Peptidase M13 C-terminal" evidence="1">
    <location>
        <begin position="1"/>
        <end position="192"/>
    </location>
</feature>
<dbReference type="PANTHER" id="PTHR11733">
    <property type="entry name" value="ZINC METALLOPROTEASE FAMILY M13 NEPRILYSIN-RELATED"/>
    <property type="match status" value="1"/>
</dbReference>
<protein>
    <submittedName>
        <fullName evidence="2">Neprilysin-1</fullName>
    </submittedName>
</protein>
<dbReference type="InterPro" id="IPR000718">
    <property type="entry name" value="Peptidase_M13"/>
</dbReference>
<dbReference type="AlphaFoldDB" id="A0A2S2P0N4"/>
<dbReference type="EMBL" id="GGMR01009877">
    <property type="protein sequence ID" value="MBY22496.1"/>
    <property type="molecule type" value="Transcribed_RNA"/>
</dbReference>
<dbReference type="GO" id="GO:0016485">
    <property type="term" value="P:protein processing"/>
    <property type="evidence" value="ECO:0007669"/>
    <property type="project" value="TreeGrafter"/>
</dbReference>
<reference evidence="2" key="1">
    <citation type="submission" date="2018-04" db="EMBL/GenBank/DDBJ databases">
        <title>Transcriptome of Schizaphis graminum biotype I.</title>
        <authorList>
            <person name="Scully E.D."/>
            <person name="Geib S.M."/>
            <person name="Palmer N.A."/>
            <person name="Koch K."/>
            <person name="Bradshaw J."/>
            <person name="Heng-Moss T."/>
            <person name="Sarath G."/>
        </authorList>
    </citation>
    <scope>NUCLEOTIDE SEQUENCE</scope>
</reference>
<sequence>MPAAILQAPLYHNGIQALNYGAIGSTIGHELSHNYDNTGRLYNELGNVMQWWTNSSYEEYTKRASCLISYYDGIKVVSHNNTFVINGEKTLDENIADITGLKEAYYAYRRYVDIHGQEPRLPGLERYSQEQLFFLGYANQYCHYDDTDSQFDNFNSHSPNVVRVREVLSLSPEFAKAWSCPIGTPMNPKEDKCRIW</sequence>
<dbReference type="InterPro" id="IPR018497">
    <property type="entry name" value="Peptidase_M13_C"/>
</dbReference>
<evidence type="ECO:0000313" key="2">
    <source>
        <dbReference type="EMBL" id="MBY22496.1"/>
    </source>
</evidence>
<dbReference type="GO" id="GO:0005886">
    <property type="term" value="C:plasma membrane"/>
    <property type="evidence" value="ECO:0007669"/>
    <property type="project" value="TreeGrafter"/>
</dbReference>
<accession>A0A2S2P0N4</accession>
<organism evidence="2">
    <name type="scientific">Schizaphis graminum</name>
    <name type="common">Green bug aphid</name>
    <dbReference type="NCBI Taxonomy" id="13262"/>
    <lineage>
        <taxon>Eukaryota</taxon>
        <taxon>Metazoa</taxon>
        <taxon>Ecdysozoa</taxon>
        <taxon>Arthropoda</taxon>
        <taxon>Hexapoda</taxon>
        <taxon>Insecta</taxon>
        <taxon>Pterygota</taxon>
        <taxon>Neoptera</taxon>
        <taxon>Paraneoptera</taxon>
        <taxon>Hemiptera</taxon>
        <taxon>Sternorrhyncha</taxon>
        <taxon>Aphidomorpha</taxon>
        <taxon>Aphidoidea</taxon>
        <taxon>Aphididae</taxon>
        <taxon>Aphidini</taxon>
        <taxon>Schizaphis</taxon>
    </lineage>
</organism>
<dbReference type="PROSITE" id="PS51885">
    <property type="entry name" value="NEPRILYSIN"/>
    <property type="match status" value="1"/>
</dbReference>
<dbReference type="Pfam" id="PF01431">
    <property type="entry name" value="Peptidase_M13"/>
    <property type="match status" value="1"/>
</dbReference>
<dbReference type="SUPFAM" id="SSF55486">
    <property type="entry name" value="Metalloproteases ('zincins'), catalytic domain"/>
    <property type="match status" value="1"/>
</dbReference>
<proteinExistence type="predicted"/>
<dbReference type="PRINTS" id="PR00786">
    <property type="entry name" value="NEPRILYSIN"/>
</dbReference>
<evidence type="ECO:0000259" key="1">
    <source>
        <dbReference type="Pfam" id="PF01431"/>
    </source>
</evidence>
<dbReference type="InterPro" id="IPR024079">
    <property type="entry name" value="MetalloPept_cat_dom_sf"/>
</dbReference>
<dbReference type="PANTHER" id="PTHR11733:SF133">
    <property type="entry name" value="PHOSPHATE-REGULATING NEUTRAL ENDOPEPTIDASE PHEX"/>
    <property type="match status" value="1"/>
</dbReference>
<gene>
    <name evidence="2" type="primary">nep-1_2</name>
    <name evidence="2" type="ORF">g.161250</name>
</gene>
<dbReference type="GO" id="GO:0004222">
    <property type="term" value="F:metalloendopeptidase activity"/>
    <property type="evidence" value="ECO:0007669"/>
    <property type="project" value="InterPro"/>
</dbReference>